<keyword evidence="1" id="KW-0812">Transmembrane</keyword>
<feature type="transmembrane region" description="Helical" evidence="1">
    <location>
        <begin position="74"/>
        <end position="97"/>
    </location>
</feature>
<dbReference type="Proteomes" id="UP000197424">
    <property type="component" value="Chromosome"/>
</dbReference>
<evidence type="ECO:0000313" key="3">
    <source>
        <dbReference type="Proteomes" id="UP000197424"/>
    </source>
</evidence>
<name>A0A248LM92_9NEIS</name>
<dbReference type="EMBL" id="CP022115">
    <property type="protein sequence ID" value="ASJ25675.1"/>
    <property type="molecule type" value="Genomic_DNA"/>
</dbReference>
<feature type="transmembrane region" description="Helical" evidence="1">
    <location>
        <begin position="117"/>
        <end position="134"/>
    </location>
</feature>
<dbReference type="Pfam" id="PF11351">
    <property type="entry name" value="GTA_holin_3TM"/>
    <property type="match status" value="1"/>
</dbReference>
<dbReference type="AlphaFoldDB" id="A0A248LM92"/>
<evidence type="ECO:0000256" key="1">
    <source>
        <dbReference type="SAM" id="Phobius"/>
    </source>
</evidence>
<organism evidence="2 3">
    <name type="scientific">Laribacter hongkongensis</name>
    <dbReference type="NCBI Taxonomy" id="168471"/>
    <lineage>
        <taxon>Bacteria</taxon>
        <taxon>Pseudomonadati</taxon>
        <taxon>Pseudomonadota</taxon>
        <taxon>Betaproteobacteria</taxon>
        <taxon>Neisseriales</taxon>
        <taxon>Aquaspirillaceae</taxon>
        <taxon>Laribacter</taxon>
    </lineage>
</organism>
<keyword evidence="1" id="KW-0472">Membrane</keyword>
<dbReference type="RefSeq" id="WP_088861436.1">
    <property type="nucleotide sequence ID" value="NZ_CP022115.1"/>
</dbReference>
<gene>
    <name evidence="2" type="ORF">LHGZ1_2844</name>
</gene>
<reference evidence="3" key="1">
    <citation type="submission" date="2017-06" db="EMBL/GenBank/DDBJ databases">
        <title>Whole genome sequence of Laribacter hongkongensis LHGZ1.</title>
        <authorList>
            <person name="Chen D."/>
            <person name="Wu H."/>
            <person name="Chen J."/>
        </authorList>
    </citation>
    <scope>NUCLEOTIDE SEQUENCE [LARGE SCALE GENOMIC DNA]</scope>
    <source>
        <strain evidence="3">LHGZ1</strain>
    </source>
</reference>
<keyword evidence="1" id="KW-1133">Transmembrane helix</keyword>
<evidence type="ECO:0000313" key="2">
    <source>
        <dbReference type="EMBL" id="ASJ25675.1"/>
    </source>
</evidence>
<sequence>MSPIFTTLAPGLFEAGAKLIDRLIPDPAQREQAKLALFQAEGQQALQEMQVSLSAILAEANSADPWTSRARPTFLYVIYAVIILSMIGSVIGIWWPAEVFQAAENLSKLLNAVPESLWWLFGAGYLGYTGARSFDKWRGVPR</sequence>
<dbReference type="OrthoDB" id="9135383at2"/>
<dbReference type="InterPro" id="IPR021497">
    <property type="entry name" value="GTA_holin_3TM"/>
</dbReference>
<evidence type="ECO:0008006" key="4">
    <source>
        <dbReference type="Google" id="ProtNLM"/>
    </source>
</evidence>
<protein>
    <recommendedName>
        <fullName evidence="4">Holin of 3TMs, for gene-transfer release</fullName>
    </recommendedName>
</protein>
<accession>A0A248LM92</accession>
<proteinExistence type="predicted"/>